<reference evidence="2 3" key="1">
    <citation type="submission" date="2020-03" db="EMBL/GenBank/DDBJ databases">
        <title>Draft genome sequence of environmentally isolated cultures.</title>
        <authorList>
            <person name="Wilson H.S."/>
            <person name="De Leon M.E."/>
        </authorList>
    </citation>
    <scope>NUCLEOTIDE SEQUENCE [LARGE SCALE GENOMIC DNA]</scope>
    <source>
        <strain evidence="2 3">HSC-31F16</strain>
    </source>
</reference>
<organism evidence="2 3">
    <name type="scientific">Chromobacterium fluminis</name>
    <dbReference type="NCBI Taxonomy" id="3044269"/>
    <lineage>
        <taxon>Bacteria</taxon>
        <taxon>Pseudomonadati</taxon>
        <taxon>Pseudomonadota</taxon>
        <taxon>Betaproteobacteria</taxon>
        <taxon>Neisseriales</taxon>
        <taxon>Chromobacteriaceae</taxon>
        <taxon>Chromobacterium</taxon>
    </lineage>
</organism>
<accession>A0ABX0L8D7</accession>
<proteinExistence type="predicted"/>
<evidence type="ECO:0000259" key="1">
    <source>
        <dbReference type="Pfam" id="PF24720"/>
    </source>
</evidence>
<name>A0ABX0L8D7_9NEIS</name>
<protein>
    <recommendedName>
        <fullName evidence="1">DUF7673 domain-containing protein</fullName>
    </recommendedName>
</protein>
<dbReference type="InterPro" id="IPR056090">
    <property type="entry name" value="DUF7673"/>
</dbReference>
<evidence type="ECO:0000313" key="2">
    <source>
        <dbReference type="EMBL" id="NHR08094.1"/>
    </source>
</evidence>
<comment type="caution">
    <text evidence="2">The sequence shown here is derived from an EMBL/GenBank/DDBJ whole genome shotgun (WGS) entry which is preliminary data.</text>
</comment>
<dbReference type="Pfam" id="PF24720">
    <property type="entry name" value="DUF7673"/>
    <property type="match status" value="1"/>
</dbReference>
<sequence>MNTPNALEFFAQLRQIDAFRAEALKEGHPALARLMVQANGAHGQSKIIANFLLSLYNSERFKLGLVELRSLDLEQFQDCLRVLAMDWSPLQEVHIHFKNGGEVFEKLAEDWRIKDYSKETTR</sequence>
<feature type="domain" description="DUF7673" evidence="1">
    <location>
        <begin position="29"/>
        <end position="112"/>
    </location>
</feature>
<keyword evidence="3" id="KW-1185">Reference proteome</keyword>
<dbReference type="Proteomes" id="UP001515641">
    <property type="component" value="Unassembled WGS sequence"/>
</dbReference>
<dbReference type="EMBL" id="JAAOMA010000049">
    <property type="protein sequence ID" value="NHR08094.1"/>
    <property type="molecule type" value="Genomic_DNA"/>
</dbReference>
<dbReference type="RefSeq" id="WP_166453798.1">
    <property type="nucleotide sequence ID" value="NZ_JAAOMA010000049.1"/>
</dbReference>
<gene>
    <name evidence="2" type="ORF">HA052_23160</name>
</gene>
<evidence type="ECO:0000313" key="3">
    <source>
        <dbReference type="Proteomes" id="UP001515641"/>
    </source>
</evidence>